<dbReference type="InterPro" id="IPR043926">
    <property type="entry name" value="ABCG_dom"/>
</dbReference>
<dbReference type="InterPro" id="IPR027417">
    <property type="entry name" value="P-loop_NTPase"/>
</dbReference>
<dbReference type="Pfam" id="PF19055">
    <property type="entry name" value="ABC2_membrane_7"/>
    <property type="match status" value="1"/>
</dbReference>
<dbReference type="Gene3D" id="3.40.50.300">
    <property type="entry name" value="P-loop containing nucleotide triphosphate hydrolases"/>
    <property type="match status" value="1"/>
</dbReference>
<gene>
    <name evidence="8" type="primary">CDR1_3</name>
    <name evidence="8" type="ORF">NW762_007680</name>
</gene>
<dbReference type="PANTHER" id="PTHR19241">
    <property type="entry name" value="ATP-BINDING CASSETTE TRANSPORTER"/>
    <property type="match status" value="1"/>
</dbReference>
<keyword evidence="9" id="KW-1185">Reference proteome</keyword>
<keyword evidence="3" id="KW-0812">Transmembrane</keyword>
<comment type="subcellular location">
    <subcellularLocation>
        <location evidence="1">Membrane</location>
        <topology evidence="1">Multi-pass membrane protein</topology>
    </subcellularLocation>
</comment>
<comment type="caution">
    <text evidence="8">The sequence shown here is derived from an EMBL/GenBank/DDBJ whole genome shotgun (WGS) entry which is preliminary data.</text>
</comment>
<dbReference type="GO" id="GO:0016020">
    <property type="term" value="C:membrane"/>
    <property type="evidence" value="ECO:0007669"/>
    <property type="project" value="UniProtKB-SubCell"/>
</dbReference>
<organism evidence="8 9">
    <name type="scientific">Fusarium torreyae</name>
    <dbReference type="NCBI Taxonomy" id="1237075"/>
    <lineage>
        <taxon>Eukaryota</taxon>
        <taxon>Fungi</taxon>
        <taxon>Dikarya</taxon>
        <taxon>Ascomycota</taxon>
        <taxon>Pezizomycotina</taxon>
        <taxon>Sordariomycetes</taxon>
        <taxon>Hypocreomycetidae</taxon>
        <taxon>Hypocreales</taxon>
        <taxon>Nectriaceae</taxon>
        <taxon>Fusarium</taxon>
    </lineage>
</organism>
<dbReference type="AlphaFoldDB" id="A0A9W8RYR7"/>
<dbReference type="Pfam" id="PF00005">
    <property type="entry name" value="ABC_tran"/>
    <property type="match status" value="1"/>
</dbReference>
<evidence type="ECO:0000256" key="5">
    <source>
        <dbReference type="ARBA" id="ARBA00023136"/>
    </source>
</evidence>
<evidence type="ECO:0000259" key="6">
    <source>
        <dbReference type="Pfam" id="PF00005"/>
    </source>
</evidence>
<evidence type="ECO:0000256" key="2">
    <source>
        <dbReference type="ARBA" id="ARBA00022448"/>
    </source>
</evidence>
<evidence type="ECO:0000256" key="3">
    <source>
        <dbReference type="ARBA" id="ARBA00022692"/>
    </source>
</evidence>
<dbReference type="Proteomes" id="UP001152049">
    <property type="component" value="Unassembled WGS sequence"/>
</dbReference>
<evidence type="ECO:0000313" key="9">
    <source>
        <dbReference type="Proteomes" id="UP001152049"/>
    </source>
</evidence>
<evidence type="ECO:0000259" key="7">
    <source>
        <dbReference type="Pfam" id="PF19055"/>
    </source>
</evidence>
<keyword evidence="5" id="KW-0472">Membrane</keyword>
<evidence type="ECO:0000256" key="4">
    <source>
        <dbReference type="ARBA" id="ARBA00022989"/>
    </source>
</evidence>
<dbReference type="GO" id="GO:0005524">
    <property type="term" value="F:ATP binding"/>
    <property type="evidence" value="ECO:0007669"/>
    <property type="project" value="InterPro"/>
</dbReference>
<accession>A0A9W8RYR7</accession>
<dbReference type="SUPFAM" id="SSF52540">
    <property type="entry name" value="P-loop containing nucleoside triphosphate hydrolases"/>
    <property type="match status" value="1"/>
</dbReference>
<dbReference type="EMBL" id="JAOQAZ010000014">
    <property type="protein sequence ID" value="KAJ4259749.1"/>
    <property type="molecule type" value="Genomic_DNA"/>
</dbReference>
<dbReference type="GO" id="GO:0140359">
    <property type="term" value="F:ABC-type transporter activity"/>
    <property type="evidence" value="ECO:0007669"/>
    <property type="project" value="InterPro"/>
</dbReference>
<reference evidence="8" key="1">
    <citation type="submission" date="2022-09" db="EMBL/GenBank/DDBJ databases">
        <title>Fusarium specimens isolated from Avocado Roots.</title>
        <authorList>
            <person name="Stajich J."/>
            <person name="Roper C."/>
            <person name="Heimlech-Rivalta G."/>
        </authorList>
    </citation>
    <scope>NUCLEOTIDE SEQUENCE</scope>
    <source>
        <strain evidence="8">CF00136</strain>
    </source>
</reference>
<feature type="domain" description="ABC transporter" evidence="6">
    <location>
        <begin position="10"/>
        <end position="119"/>
    </location>
</feature>
<protein>
    <submittedName>
        <fullName evidence="8">Multidrug resistance protein</fullName>
    </submittedName>
</protein>
<keyword evidence="4" id="KW-1133">Transmembrane helix</keyword>
<name>A0A9W8RYR7_9HYPO</name>
<proteinExistence type="predicted"/>
<evidence type="ECO:0000256" key="1">
    <source>
        <dbReference type="ARBA" id="ARBA00004141"/>
    </source>
</evidence>
<sequence>MKGETRKFLDHVDRWVKSGTLKALMGVSGAGKTSLLDLLAGRVTMGVIIGQMLVHGLLRDSSFQRKTGYVAQQDLHLHTTTVRKQGKLSYVDEAIGLVGLEDCADAVIGSLGEGHNVELAARLKLLQFLNEPTSDLNSQTSWSICDLMQKLTNNGQAILCTIHQPSAALFQRFNRLLLLFRGDRTIYFGYISRNSRILVVYLVRHGAAIPKPDTNPAEYMLKVIGATPKSKSDIDWPSVWRESSEYKSVQEELARLSMSKENPQPSGDNDLSAFSEFAVSFPLLCKGATIKVCF</sequence>
<dbReference type="InterPro" id="IPR003439">
    <property type="entry name" value="ABC_transporter-like_ATP-bd"/>
</dbReference>
<dbReference type="OrthoDB" id="5099253at2759"/>
<feature type="domain" description="ABC transporter family G" evidence="7">
    <location>
        <begin position="163"/>
        <end position="247"/>
    </location>
</feature>
<dbReference type="GO" id="GO:0016887">
    <property type="term" value="F:ATP hydrolysis activity"/>
    <property type="evidence" value="ECO:0007669"/>
    <property type="project" value="InterPro"/>
</dbReference>
<evidence type="ECO:0000313" key="8">
    <source>
        <dbReference type="EMBL" id="KAJ4259749.1"/>
    </source>
</evidence>
<keyword evidence="2" id="KW-0813">Transport</keyword>